<evidence type="ECO:0000259" key="6">
    <source>
        <dbReference type="Pfam" id="PF20703"/>
    </source>
</evidence>
<dbReference type="Proteomes" id="UP001432075">
    <property type="component" value="Chromosome"/>
</dbReference>
<feature type="repeat" description="WD" evidence="3">
    <location>
        <begin position="746"/>
        <end position="787"/>
    </location>
</feature>
<dbReference type="Pfam" id="PF00400">
    <property type="entry name" value="WD40"/>
    <property type="match status" value="10"/>
</dbReference>
<dbReference type="SMART" id="SM00320">
    <property type="entry name" value="WD40"/>
    <property type="match status" value="14"/>
</dbReference>
<evidence type="ECO:0000256" key="2">
    <source>
        <dbReference type="ARBA" id="ARBA00022737"/>
    </source>
</evidence>
<dbReference type="InterPro" id="IPR049052">
    <property type="entry name" value="nSTAND1"/>
</dbReference>
<gene>
    <name evidence="7" type="ORF">OHU17_31130</name>
</gene>
<feature type="repeat" description="WD" evidence="3">
    <location>
        <begin position="1093"/>
        <end position="1134"/>
    </location>
</feature>
<dbReference type="InterPro" id="IPR019775">
    <property type="entry name" value="WD40_repeat_CS"/>
</dbReference>
<organism evidence="7 8">
    <name type="scientific">Streptomyces goshikiensis</name>
    <dbReference type="NCBI Taxonomy" id="1942"/>
    <lineage>
        <taxon>Bacteria</taxon>
        <taxon>Bacillati</taxon>
        <taxon>Actinomycetota</taxon>
        <taxon>Actinomycetes</taxon>
        <taxon>Kitasatosporales</taxon>
        <taxon>Streptomycetaceae</taxon>
        <taxon>Streptomyces</taxon>
    </lineage>
</organism>
<name>A0ABZ1RSZ8_9ACTN</name>
<feature type="domain" description="Novel STAND NTPase 1" evidence="6">
    <location>
        <begin position="84"/>
        <end position="440"/>
    </location>
</feature>
<dbReference type="PRINTS" id="PR00319">
    <property type="entry name" value="GPROTEINB"/>
</dbReference>
<dbReference type="Pfam" id="PF20703">
    <property type="entry name" value="nSTAND1"/>
    <property type="match status" value="1"/>
</dbReference>
<feature type="domain" description="Anaphase-promoting complex subunit 4-like WD40" evidence="5">
    <location>
        <begin position="716"/>
        <end position="800"/>
    </location>
</feature>
<proteinExistence type="predicted"/>
<feature type="repeat" description="WD" evidence="3">
    <location>
        <begin position="794"/>
        <end position="828"/>
    </location>
</feature>
<dbReference type="InterPro" id="IPR036322">
    <property type="entry name" value="WD40_repeat_dom_sf"/>
</dbReference>
<feature type="compositionally biased region" description="Low complexity" evidence="4">
    <location>
        <begin position="578"/>
        <end position="601"/>
    </location>
</feature>
<evidence type="ECO:0000256" key="1">
    <source>
        <dbReference type="ARBA" id="ARBA00022574"/>
    </source>
</evidence>
<evidence type="ECO:0000259" key="5">
    <source>
        <dbReference type="Pfam" id="PF12894"/>
    </source>
</evidence>
<keyword evidence="1 3" id="KW-0853">WD repeat</keyword>
<feature type="repeat" description="WD" evidence="3">
    <location>
        <begin position="954"/>
        <end position="995"/>
    </location>
</feature>
<feature type="repeat" description="WD" evidence="3">
    <location>
        <begin position="705"/>
        <end position="746"/>
    </location>
</feature>
<evidence type="ECO:0000256" key="3">
    <source>
        <dbReference type="PROSITE-ProRule" id="PRU00221"/>
    </source>
</evidence>
<dbReference type="SUPFAM" id="SSF52540">
    <property type="entry name" value="P-loop containing nucleoside triphosphate hydrolases"/>
    <property type="match status" value="1"/>
</dbReference>
<dbReference type="InterPro" id="IPR015943">
    <property type="entry name" value="WD40/YVTN_repeat-like_dom_sf"/>
</dbReference>
<dbReference type="CDD" id="cd00200">
    <property type="entry name" value="WD40"/>
    <property type="match status" value="1"/>
</dbReference>
<feature type="repeat" description="WD" evidence="3">
    <location>
        <begin position="833"/>
        <end position="874"/>
    </location>
</feature>
<keyword evidence="8" id="KW-1185">Reference proteome</keyword>
<dbReference type="PANTHER" id="PTHR19879">
    <property type="entry name" value="TRANSCRIPTION INITIATION FACTOR TFIID"/>
    <property type="match status" value="1"/>
</dbReference>
<feature type="repeat" description="WD" evidence="3">
    <location>
        <begin position="996"/>
        <end position="1037"/>
    </location>
</feature>
<dbReference type="InterPro" id="IPR024977">
    <property type="entry name" value="Apc4-like_WD40_dom"/>
</dbReference>
<evidence type="ECO:0000313" key="8">
    <source>
        <dbReference type="Proteomes" id="UP001432075"/>
    </source>
</evidence>
<feature type="repeat" description="WD" evidence="3">
    <location>
        <begin position="1135"/>
        <end position="1166"/>
    </location>
</feature>
<accession>A0ABZ1RSZ8</accession>
<feature type="repeat" description="WD" evidence="3">
    <location>
        <begin position="624"/>
        <end position="656"/>
    </location>
</feature>
<evidence type="ECO:0000313" key="7">
    <source>
        <dbReference type="EMBL" id="WUO49930.1"/>
    </source>
</evidence>
<dbReference type="PROSITE" id="PS50082">
    <property type="entry name" value="WD_REPEATS_2"/>
    <property type="match status" value="12"/>
</dbReference>
<protein>
    <submittedName>
        <fullName evidence="7">Uncharacterized protein</fullName>
    </submittedName>
</protein>
<dbReference type="InterPro" id="IPR001632">
    <property type="entry name" value="WD40_G-protein_beta-like"/>
</dbReference>
<dbReference type="InterPro" id="IPR020472">
    <property type="entry name" value="WD40_PAC1"/>
</dbReference>
<dbReference type="Gene3D" id="3.40.50.300">
    <property type="entry name" value="P-loop containing nucleotide triphosphate hydrolases"/>
    <property type="match status" value="1"/>
</dbReference>
<sequence length="1202" mass="126997">MQRRPLALVLDVLLMLLGALLGIATNYATSVEGEVPLPLRVLRAWSIPLVGLALLALACGQVWLRWLERRPLPAPPSWTAGQPPYPGLEAFGEADAAVFFGRERETAELVARLHPPVPARARRFVTVVGPSGSGKSSLVRAGLLPALTARRSRWHAGPVFTPGSDPVGALRQAVAEAGRARPLVLVVDQLEELLTLSGPGERTAFAAEVRELLRREPKVWLVGTLRSDFLTGILEADLAELAHEPVLIGPLGRDALHEVVARPAAAAGASFEPGLVSRIVDDCGGGDALPLLAYALQELYARAGGAGSTLTHAHYREAGGVAGALVGQADRIHAALLGPGPREGADPVVEMLLRLVTVERDEPTRRRVPRDELGPAEREMADAFVAGRLLTSDAGTLGVAHEALLRQWRPLRLAVADRLDQLRRRAELERWAQEWEFAGRAGAYLLTGERLQAARAWQAGAGAPLSGLAAEFVGASARCDGDARARTADAVAARVLENVEREPETAIGIAHAAVTEYAPTPAAVQALRSAVDASRLRAVHQDFDRPVTGAAWSPDGSRLAACSGDGRIRVWSGAGLESGAGAASETGPGAGTGPASEPEAGADGGSGSAAAPVEIPVPGDWPRAVAWSPDGTRLACVTRDARLTLWSTSTWRPLNTVSQPDMRGGGGGTGLSVVAFSPDGRLLVTGGAGPLRLWHTDTLTLAGTLVGHARMLWNAVWSPDGTLLAASGKDRRVRIWRVADGRVVRVLRHQDTVAALAWSPDGTRLASGSTDRTAVLWDPYTGENLRTLRSMDGINCLAWSPDGRRLAAGDQDRGARIWDLDAPDPQDAAAVWLAGHTDTLYAVAWSPDGARLATASRDRTVAVWDAGAPRAVLRGHTDSVWQTDWSPDGTRLASAAQDGTVRLWDPADGAPAGILRTGECGDLAWSPDGTRIAVGRRDGSAAVYGTDGTEHTALHGHREELSAVCWSPDGARIATASRDGSVRVWDAAGGRPPRVLSGHADWVTGAHWSPDGAWLATCGTDRTVIVWDAESGRSVATLRGHTDHVWKVAWSPDGTRLATGSRDRTLRVWEFPGAAGADPGAAAADPAAGPVVLSGHDERVQDLAWSPDGARLASVSRDRTVRLWDPAGGTAVSVLGVHADWANGLCWSPDGTRIATASRDRTVRLWTPAGADAGPLLRLAAARILHPPTREERRAYQLPPRP</sequence>
<dbReference type="PRINTS" id="PR00320">
    <property type="entry name" value="GPROTEINBRPT"/>
</dbReference>
<dbReference type="InterPro" id="IPR001680">
    <property type="entry name" value="WD40_rpt"/>
</dbReference>
<keyword evidence="2" id="KW-0677">Repeat</keyword>
<dbReference type="EMBL" id="CP108057">
    <property type="protein sequence ID" value="WUO49930.1"/>
    <property type="molecule type" value="Genomic_DNA"/>
</dbReference>
<feature type="repeat" description="WD" evidence="3">
    <location>
        <begin position="873"/>
        <end position="905"/>
    </location>
</feature>
<dbReference type="SUPFAM" id="SSF50978">
    <property type="entry name" value="WD40 repeat-like"/>
    <property type="match status" value="2"/>
</dbReference>
<dbReference type="RefSeq" id="WP_328776958.1">
    <property type="nucleotide sequence ID" value="NZ_CP108057.1"/>
</dbReference>
<evidence type="ECO:0000256" key="4">
    <source>
        <dbReference type="SAM" id="MobiDB-lite"/>
    </source>
</evidence>
<feature type="repeat" description="WD" evidence="3">
    <location>
        <begin position="1038"/>
        <end position="1070"/>
    </location>
</feature>
<feature type="repeat" description="WD" evidence="3">
    <location>
        <begin position="540"/>
        <end position="572"/>
    </location>
</feature>
<dbReference type="Gene3D" id="2.130.10.10">
    <property type="entry name" value="YVTN repeat-like/Quinoprotein amine dehydrogenase"/>
    <property type="match status" value="6"/>
</dbReference>
<dbReference type="InterPro" id="IPR027417">
    <property type="entry name" value="P-loop_NTPase"/>
</dbReference>
<feature type="region of interest" description="Disordered" evidence="4">
    <location>
        <begin position="578"/>
        <end position="615"/>
    </location>
</feature>
<dbReference type="PROSITE" id="PS00678">
    <property type="entry name" value="WD_REPEATS_1"/>
    <property type="match status" value="2"/>
</dbReference>
<dbReference type="CDD" id="cd01120">
    <property type="entry name" value="RecA-like_superfamily"/>
    <property type="match status" value="1"/>
</dbReference>
<dbReference type="PROSITE" id="PS50294">
    <property type="entry name" value="WD_REPEATS_REGION"/>
    <property type="match status" value="11"/>
</dbReference>
<dbReference type="PANTHER" id="PTHR19879:SF9">
    <property type="entry name" value="TRANSCRIPTION INITIATION FACTOR TFIID SUBUNIT 5"/>
    <property type="match status" value="1"/>
</dbReference>
<dbReference type="Pfam" id="PF12894">
    <property type="entry name" value="ANAPC4_WD40"/>
    <property type="match status" value="1"/>
</dbReference>
<reference evidence="7" key="1">
    <citation type="submission" date="2022-10" db="EMBL/GenBank/DDBJ databases">
        <title>The complete genomes of actinobacterial strains from the NBC collection.</title>
        <authorList>
            <person name="Joergensen T.S."/>
            <person name="Alvarez Arevalo M."/>
            <person name="Sterndorff E.B."/>
            <person name="Faurdal D."/>
            <person name="Vuksanovic O."/>
            <person name="Mourched A.-S."/>
            <person name="Charusanti P."/>
            <person name="Shaw S."/>
            <person name="Blin K."/>
            <person name="Weber T."/>
        </authorList>
    </citation>
    <scope>NUCLEOTIDE SEQUENCE</scope>
    <source>
        <strain evidence="7">NBC_00283</strain>
    </source>
</reference>